<accession>A0A244CVX1</accession>
<evidence type="ECO:0000313" key="5">
    <source>
        <dbReference type="EMBL" id="OUL59379.1"/>
    </source>
</evidence>
<sequence>MSDFLLGQHSSYPIDNKAENSFTSFAELFTHHDKVMSVSLSRNECDSIWAPIADPKTQTHMFILGRPCLENSQILNRVAQEKKQACLTKYLLDNWLSNQTDFHTYLNGYFAIIIVTQQQIHVFTDKLGVYPVFKSRHSPTLKLASHPDNLTAWLHDEEMTVTLNMQALAETLATGSSFSQASFYNEIDALKPATHYVFHLEQETYTESSQPYWSIEQQKLQQPQKKWSQDIAQAITNAMAKRTHQFSKKNALLLSGGADSRAILFAHPHPNQLCTITFCDAYNAEANTAKKLANIAQSSHQIWFRDYDHYGHAFTESIKTTGGLWSIKDAHYVSFKEKLVNNHWDTIFTGCYADYLLKGLGINKKHTQFLGKPIPLYVRAPMTSHFYQPHFTLNDNWQPQLNASLNQYYEFEQTTVDKLENKRISPLYKEADAMGRLYLIRCTAWEPIFCDNEIIDLYCKMPADIKLNYRTFAEAVQSIVPEKAKKVINNNHGGRLDASEFGIKCRYLLRRFKSKVLRKLRPKTTSIATQASWPNFVSYIQHSAEFKHHWQSVSPQAQTLIKSMLAHDPWLKPLHEWNDDNNDLILRALTIGLWLDLTANTHQYQQN</sequence>
<protein>
    <recommendedName>
        <fullName evidence="2">asparagine synthase (glutamine-hydrolyzing)</fullName>
        <ecNumber evidence="2">6.3.5.4</ecNumber>
    </recommendedName>
</protein>
<dbReference type="Gene3D" id="3.40.50.620">
    <property type="entry name" value="HUPs"/>
    <property type="match status" value="1"/>
</dbReference>
<dbReference type="GO" id="GO:0006529">
    <property type="term" value="P:asparagine biosynthetic process"/>
    <property type="evidence" value="ECO:0007669"/>
    <property type="project" value="InterPro"/>
</dbReference>
<dbReference type="PANTHER" id="PTHR43284:SF1">
    <property type="entry name" value="ASPARAGINE SYNTHETASE"/>
    <property type="match status" value="1"/>
</dbReference>
<evidence type="ECO:0000259" key="4">
    <source>
        <dbReference type="Pfam" id="PF00733"/>
    </source>
</evidence>
<keyword evidence="6" id="KW-1185">Reference proteome</keyword>
<evidence type="ECO:0000256" key="2">
    <source>
        <dbReference type="ARBA" id="ARBA00012737"/>
    </source>
</evidence>
<dbReference type="SUPFAM" id="SSF52402">
    <property type="entry name" value="Adenine nucleotide alpha hydrolases-like"/>
    <property type="match status" value="1"/>
</dbReference>
<dbReference type="OrthoDB" id="9763290at2"/>
<dbReference type="InterPro" id="IPR029055">
    <property type="entry name" value="Ntn_hydrolases_N"/>
</dbReference>
<dbReference type="EC" id="6.3.5.4" evidence="2"/>
<comment type="caution">
    <text evidence="5">The sequence shown here is derived from an EMBL/GenBank/DDBJ whole genome shotgun (WGS) entry which is preliminary data.</text>
</comment>
<comment type="catalytic activity">
    <reaction evidence="3">
        <text>L-aspartate + L-glutamine + ATP + H2O = L-asparagine + L-glutamate + AMP + diphosphate + H(+)</text>
        <dbReference type="Rhea" id="RHEA:12228"/>
        <dbReference type="ChEBI" id="CHEBI:15377"/>
        <dbReference type="ChEBI" id="CHEBI:15378"/>
        <dbReference type="ChEBI" id="CHEBI:29985"/>
        <dbReference type="ChEBI" id="CHEBI:29991"/>
        <dbReference type="ChEBI" id="CHEBI:30616"/>
        <dbReference type="ChEBI" id="CHEBI:33019"/>
        <dbReference type="ChEBI" id="CHEBI:58048"/>
        <dbReference type="ChEBI" id="CHEBI:58359"/>
        <dbReference type="ChEBI" id="CHEBI:456215"/>
        <dbReference type="EC" id="6.3.5.4"/>
    </reaction>
</comment>
<dbReference type="GO" id="GO:0004066">
    <property type="term" value="F:asparagine synthase (glutamine-hydrolyzing) activity"/>
    <property type="evidence" value="ECO:0007669"/>
    <property type="project" value="UniProtKB-EC"/>
</dbReference>
<organism evidence="5 6">
    <name type="scientific">Pseudoalteromonas ulvae</name>
    <dbReference type="NCBI Taxonomy" id="107327"/>
    <lineage>
        <taxon>Bacteria</taxon>
        <taxon>Pseudomonadati</taxon>
        <taxon>Pseudomonadota</taxon>
        <taxon>Gammaproteobacteria</taxon>
        <taxon>Alteromonadales</taxon>
        <taxon>Pseudoalteromonadaceae</taxon>
        <taxon>Pseudoalteromonas</taxon>
    </lineage>
</organism>
<evidence type="ECO:0000313" key="6">
    <source>
        <dbReference type="Proteomes" id="UP000194841"/>
    </source>
</evidence>
<dbReference type="EMBL" id="MWPV01000001">
    <property type="protein sequence ID" value="OUL59379.1"/>
    <property type="molecule type" value="Genomic_DNA"/>
</dbReference>
<dbReference type="InterPro" id="IPR051786">
    <property type="entry name" value="ASN_synthetase/amidase"/>
</dbReference>
<dbReference type="InterPro" id="IPR001962">
    <property type="entry name" value="Asn_synthase"/>
</dbReference>
<feature type="domain" description="Asparagine synthetase" evidence="4">
    <location>
        <begin position="231"/>
        <end position="445"/>
    </location>
</feature>
<name>A0A244CVX1_PSEDV</name>
<dbReference type="SUPFAM" id="SSF56235">
    <property type="entry name" value="N-terminal nucleophile aminohydrolases (Ntn hydrolases)"/>
    <property type="match status" value="1"/>
</dbReference>
<dbReference type="AlphaFoldDB" id="A0A244CVX1"/>
<dbReference type="RefSeq" id="WP_086742769.1">
    <property type="nucleotide sequence ID" value="NZ_MWPV01000001.1"/>
</dbReference>
<dbReference type="Proteomes" id="UP000194841">
    <property type="component" value="Unassembled WGS sequence"/>
</dbReference>
<gene>
    <name evidence="5" type="ORF">B1199_03670</name>
</gene>
<proteinExistence type="predicted"/>
<evidence type="ECO:0000256" key="3">
    <source>
        <dbReference type="ARBA" id="ARBA00048741"/>
    </source>
</evidence>
<reference evidence="5 6" key="1">
    <citation type="submission" date="2017-02" db="EMBL/GenBank/DDBJ databases">
        <title>Pseudoalteromonas ulvae TC14 Genome.</title>
        <authorList>
            <person name="Molmeret M."/>
        </authorList>
    </citation>
    <scope>NUCLEOTIDE SEQUENCE [LARGE SCALE GENOMIC DNA]</scope>
    <source>
        <strain evidence="5">TC14</strain>
    </source>
</reference>
<dbReference type="InterPro" id="IPR014729">
    <property type="entry name" value="Rossmann-like_a/b/a_fold"/>
</dbReference>
<dbReference type="Pfam" id="PF00733">
    <property type="entry name" value="Asn_synthase"/>
    <property type="match status" value="1"/>
</dbReference>
<evidence type="ECO:0000256" key="1">
    <source>
        <dbReference type="ARBA" id="ARBA00005187"/>
    </source>
</evidence>
<dbReference type="PANTHER" id="PTHR43284">
    <property type="entry name" value="ASPARAGINE SYNTHETASE (GLUTAMINE-HYDROLYZING)"/>
    <property type="match status" value="1"/>
</dbReference>
<dbReference type="Gene3D" id="3.60.20.10">
    <property type="entry name" value="Glutamine Phosphoribosylpyrophosphate, subunit 1, domain 1"/>
    <property type="match status" value="1"/>
</dbReference>
<comment type="pathway">
    <text evidence="1">Amino-acid biosynthesis; L-asparagine biosynthesis; L-asparagine from L-aspartate (L-Gln route): step 1/1.</text>
</comment>